<name>A0A9D8KGC6_9DELT</name>
<dbReference type="Proteomes" id="UP000809273">
    <property type="component" value="Unassembled WGS sequence"/>
</dbReference>
<reference evidence="2" key="2">
    <citation type="submission" date="2021-01" db="EMBL/GenBank/DDBJ databases">
        <authorList>
            <person name="Hahn C.R."/>
            <person name="Youssef N.H."/>
            <person name="Elshahed M."/>
        </authorList>
    </citation>
    <scope>NUCLEOTIDE SEQUENCE</scope>
    <source>
        <strain evidence="2">Zod_Metabat.24</strain>
    </source>
</reference>
<feature type="region of interest" description="Disordered" evidence="1">
    <location>
        <begin position="83"/>
        <end position="104"/>
    </location>
</feature>
<sequence>MTEIRIDAARASNKQLRREVERLQQENANLRGQISYINARLLQKFSKKKIEKIFAPPKVKKEKALKKVGKAEKELKELKAEVVERQGRREPSIAGEKREGGVLK</sequence>
<protein>
    <submittedName>
        <fullName evidence="2">Uncharacterized protein</fullName>
    </submittedName>
</protein>
<comment type="caution">
    <text evidence="2">The sequence shown here is derived from an EMBL/GenBank/DDBJ whole genome shotgun (WGS) entry which is preliminary data.</text>
</comment>
<evidence type="ECO:0000313" key="2">
    <source>
        <dbReference type="EMBL" id="MBN1574540.1"/>
    </source>
</evidence>
<evidence type="ECO:0000313" key="3">
    <source>
        <dbReference type="Proteomes" id="UP000809273"/>
    </source>
</evidence>
<dbReference type="EMBL" id="JAFGIX010000082">
    <property type="protein sequence ID" value="MBN1574540.1"/>
    <property type="molecule type" value="Genomic_DNA"/>
</dbReference>
<evidence type="ECO:0000256" key="1">
    <source>
        <dbReference type="SAM" id="MobiDB-lite"/>
    </source>
</evidence>
<dbReference type="AlphaFoldDB" id="A0A9D8KGC6"/>
<gene>
    <name evidence="2" type="ORF">JW984_15190</name>
</gene>
<organism evidence="2 3">
    <name type="scientific">Candidatus Zymogenus saltonus</name>
    <dbReference type="NCBI Taxonomy" id="2844893"/>
    <lineage>
        <taxon>Bacteria</taxon>
        <taxon>Deltaproteobacteria</taxon>
        <taxon>Candidatus Zymogenia</taxon>
        <taxon>Candidatus Zymogeniales</taxon>
        <taxon>Candidatus Zymogenaceae</taxon>
        <taxon>Candidatus Zymogenus</taxon>
    </lineage>
</organism>
<proteinExistence type="predicted"/>
<reference evidence="2" key="1">
    <citation type="journal article" date="2021" name="Environ. Microbiol.">
        <title>Genomic characterization of three novel Desulfobacterota classes expand the metabolic and phylogenetic diversity of the phylum.</title>
        <authorList>
            <person name="Murphy C.L."/>
            <person name="Biggerstaff J."/>
            <person name="Eichhorn A."/>
            <person name="Ewing E."/>
            <person name="Shahan R."/>
            <person name="Soriano D."/>
            <person name="Stewart S."/>
            <person name="VanMol K."/>
            <person name="Walker R."/>
            <person name="Walters P."/>
            <person name="Elshahed M.S."/>
            <person name="Youssef N.H."/>
        </authorList>
    </citation>
    <scope>NUCLEOTIDE SEQUENCE</scope>
    <source>
        <strain evidence="2">Zod_Metabat.24</strain>
    </source>
</reference>
<accession>A0A9D8KGC6</accession>